<reference evidence="6" key="1">
    <citation type="submission" date="2020-10" db="EMBL/GenBank/DDBJ databases">
        <authorList>
            <person name="Gilroy R."/>
        </authorList>
    </citation>
    <scope>NUCLEOTIDE SEQUENCE</scope>
    <source>
        <strain evidence="6">2889</strain>
    </source>
</reference>
<dbReference type="GO" id="GO:0017004">
    <property type="term" value="P:cytochrome complex assembly"/>
    <property type="evidence" value="ECO:0007669"/>
    <property type="project" value="UniProtKB-KW"/>
</dbReference>
<dbReference type="GO" id="GO:0016209">
    <property type="term" value="F:antioxidant activity"/>
    <property type="evidence" value="ECO:0007669"/>
    <property type="project" value="InterPro"/>
</dbReference>
<evidence type="ECO:0000256" key="2">
    <source>
        <dbReference type="ARBA" id="ARBA00022748"/>
    </source>
</evidence>
<dbReference type="GO" id="GO:0016491">
    <property type="term" value="F:oxidoreductase activity"/>
    <property type="evidence" value="ECO:0007669"/>
    <property type="project" value="InterPro"/>
</dbReference>
<evidence type="ECO:0000256" key="4">
    <source>
        <dbReference type="ARBA" id="ARBA00023284"/>
    </source>
</evidence>
<dbReference type="InterPro" id="IPR013766">
    <property type="entry name" value="Thioredoxin_domain"/>
</dbReference>
<accession>A0A9D9DTW0</accession>
<dbReference type="InterPro" id="IPR000866">
    <property type="entry name" value="AhpC/TSA"/>
</dbReference>
<dbReference type="AlphaFoldDB" id="A0A9D9DTW0"/>
<evidence type="ECO:0000256" key="1">
    <source>
        <dbReference type="ARBA" id="ARBA00004196"/>
    </source>
</evidence>
<reference evidence="6" key="2">
    <citation type="journal article" date="2021" name="PeerJ">
        <title>Extensive microbial diversity within the chicken gut microbiome revealed by metagenomics and culture.</title>
        <authorList>
            <person name="Gilroy R."/>
            <person name="Ravi A."/>
            <person name="Getino M."/>
            <person name="Pursley I."/>
            <person name="Horton D.L."/>
            <person name="Alikhan N.F."/>
            <person name="Baker D."/>
            <person name="Gharbi K."/>
            <person name="Hall N."/>
            <person name="Watson M."/>
            <person name="Adriaenssens E.M."/>
            <person name="Foster-Nyarko E."/>
            <person name="Jarju S."/>
            <person name="Secka A."/>
            <person name="Antonio M."/>
            <person name="Oren A."/>
            <person name="Chaudhuri R.R."/>
            <person name="La Ragione R."/>
            <person name="Hildebrand F."/>
            <person name="Pallen M.J."/>
        </authorList>
    </citation>
    <scope>NUCLEOTIDE SEQUENCE</scope>
    <source>
        <strain evidence="6">2889</strain>
    </source>
</reference>
<keyword evidence="3" id="KW-1015">Disulfide bond</keyword>
<protein>
    <submittedName>
        <fullName evidence="6">TlpA family protein disulfide reductase</fullName>
    </submittedName>
</protein>
<organism evidence="6 7">
    <name type="scientific">Candidatus Pullibacteroides excrementavium</name>
    <dbReference type="NCBI Taxonomy" id="2840905"/>
    <lineage>
        <taxon>Bacteria</taxon>
        <taxon>Pseudomonadati</taxon>
        <taxon>Bacteroidota</taxon>
        <taxon>Bacteroidia</taxon>
        <taxon>Bacteroidales</taxon>
        <taxon>Candidatus Pullibacteroides</taxon>
    </lineage>
</organism>
<keyword evidence="4" id="KW-0676">Redox-active center</keyword>
<proteinExistence type="predicted"/>
<evidence type="ECO:0000313" key="6">
    <source>
        <dbReference type="EMBL" id="MBO8433122.1"/>
    </source>
</evidence>
<dbReference type="PANTHER" id="PTHR42852:SF6">
    <property type="entry name" value="THIOL:DISULFIDE INTERCHANGE PROTEIN DSBE"/>
    <property type="match status" value="1"/>
</dbReference>
<dbReference type="InterPro" id="IPR050553">
    <property type="entry name" value="Thioredoxin_ResA/DsbE_sf"/>
</dbReference>
<comment type="caution">
    <text evidence="6">The sequence shown here is derived from an EMBL/GenBank/DDBJ whole genome shotgun (WGS) entry which is preliminary data.</text>
</comment>
<keyword evidence="2" id="KW-0201">Cytochrome c-type biogenesis</keyword>
<dbReference type="Proteomes" id="UP000823612">
    <property type="component" value="Unassembled WGS sequence"/>
</dbReference>
<evidence type="ECO:0000259" key="5">
    <source>
        <dbReference type="PROSITE" id="PS51352"/>
    </source>
</evidence>
<dbReference type="SUPFAM" id="SSF52833">
    <property type="entry name" value="Thioredoxin-like"/>
    <property type="match status" value="1"/>
</dbReference>
<dbReference type="Pfam" id="PF00578">
    <property type="entry name" value="AhpC-TSA"/>
    <property type="match status" value="1"/>
</dbReference>
<dbReference type="PROSITE" id="PS51352">
    <property type="entry name" value="THIOREDOXIN_2"/>
    <property type="match status" value="1"/>
</dbReference>
<dbReference type="GO" id="GO:0030313">
    <property type="term" value="C:cell envelope"/>
    <property type="evidence" value="ECO:0007669"/>
    <property type="project" value="UniProtKB-SubCell"/>
</dbReference>
<gene>
    <name evidence="6" type="ORF">IAB08_07505</name>
</gene>
<evidence type="ECO:0000313" key="7">
    <source>
        <dbReference type="Proteomes" id="UP000823612"/>
    </source>
</evidence>
<dbReference type="PROSITE" id="PS51257">
    <property type="entry name" value="PROKAR_LIPOPROTEIN"/>
    <property type="match status" value="1"/>
</dbReference>
<dbReference type="PANTHER" id="PTHR42852">
    <property type="entry name" value="THIOL:DISULFIDE INTERCHANGE PROTEIN DSBE"/>
    <property type="match status" value="1"/>
</dbReference>
<sequence>MNKLDFAGKALAWALPMVLLSSCGCRQDALLEARFSGLDSATVYIKAVPVSMPDSVAMDTLRMTGGVFSWNPDLTTPTEVVIEMDKDRRMQRGREVTPMVYKVAFLAVPGEKVRLDAKYEDGFLSYTLDGSASLQMQSRLRNSLKETYMRSQQLSDQIAEALAEGVENANEQYVDSLSAMYSEAAQGIRDASLDYIRENPSALLSAFFLLQNTNPDTFLTYYAQLDNSVRDGLLSERLEKARAAAEHRLLIRENDAKLVPGSLVPVFTLSSIDGKMVELSDYADKYVVLDFWGTWCPWCIKGLPEMKAYQAKYKDKVVFISIACRDKVEKVRAMVKAENMNWINVMNGTGDKDVALAYGVSGFPTKVLLEPGLRFKAKYLGEVPEFYEALDNLK</sequence>
<evidence type="ECO:0000256" key="3">
    <source>
        <dbReference type="ARBA" id="ARBA00023157"/>
    </source>
</evidence>
<comment type="subcellular location">
    <subcellularLocation>
        <location evidence="1">Cell envelope</location>
    </subcellularLocation>
</comment>
<dbReference type="Gene3D" id="3.40.30.10">
    <property type="entry name" value="Glutaredoxin"/>
    <property type="match status" value="1"/>
</dbReference>
<dbReference type="CDD" id="cd02966">
    <property type="entry name" value="TlpA_like_family"/>
    <property type="match status" value="1"/>
</dbReference>
<dbReference type="InterPro" id="IPR036249">
    <property type="entry name" value="Thioredoxin-like_sf"/>
</dbReference>
<feature type="domain" description="Thioredoxin" evidence="5">
    <location>
        <begin position="258"/>
        <end position="394"/>
    </location>
</feature>
<dbReference type="EMBL" id="JADIMZ010000111">
    <property type="protein sequence ID" value="MBO8433122.1"/>
    <property type="molecule type" value="Genomic_DNA"/>
</dbReference>
<name>A0A9D9DTW0_9BACT</name>